<comment type="similarity">
    <text evidence="10 12">Belongs to the EPSP synthase family. MurA subfamily.</text>
</comment>
<comment type="function">
    <text evidence="12">Cell wall formation. Adds enolpyruvyl to UDP-N-acetylglucosamine.</text>
</comment>
<dbReference type="PANTHER" id="PTHR43783:SF1">
    <property type="entry name" value="UDP-N-ACETYLGLUCOSAMINE 1-CARBOXYVINYLTRANSFERASE"/>
    <property type="match status" value="1"/>
</dbReference>
<dbReference type="NCBIfam" id="NF009470">
    <property type="entry name" value="PRK12830.1"/>
    <property type="match status" value="1"/>
</dbReference>
<evidence type="ECO:0000256" key="3">
    <source>
        <dbReference type="ARBA" id="ARBA00022490"/>
    </source>
</evidence>
<evidence type="ECO:0000256" key="9">
    <source>
        <dbReference type="ARBA" id="ARBA00023316"/>
    </source>
</evidence>
<dbReference type="InterPro" id="IPR001986">
    <property type="entry name" value="Enolpyruvate_Tfrase_dom"/>
</dbReference>
<comment type="caution">
    <text evidence="12">Lacks conserved residue(s) required for the propagation of feature annotation.</text>
</comment>
<dbReference type="EMBL" id="JAFHAP010000001">
    <property type="protein sequence ID" value="MBN2908033.1"/>
    <property type="molecule type" value="Genomic_DNA"/>
</dbReference>
<dbReference type="NCBIfam" id="TIGR01072">
    <property type="entry name" value="murA"/>
    <property type="match status" value="1"/>
</dbReference>
<evidence type="ECO:0000256" key="8">
    <source>
        <dbReference type="ARBA" id="ARBA00023306"/>
    </source>
</evidence>
<dbReference type="InterPro" id="IPR005750">
    <property type="entry name" value="UDP_GlcNAc_COvinyl_MurA"/>
</dbReference>
<dbReference type="Gene3D" id="3.65.10.10">
    <property type="entry name" value="Enolpyruvate transferase domain"/>
    <property type="match status" value="2"/>
</dbReference>
<evidence type="ECO:0000256" key="7">
    <source>
        <dbReference type="ARBA" id="ARBA00022984"/>
    </source>
</evidence>
<dbReference type="SUPFAM" id="SSF55205">
    <property type="entry name" value="EPT/RTPC-like"/>
    <property type="match status" value="1"/>
</dbReference>
<keyword evidence="6 12" id="KW-0133">Cell shape</keyword>
<feature type="binding site" evidence="12">
    <location>
        <begin position="22"/>
        <end position="23"/>
    </location>
    <ligand>
        <name>phosphoenolpyruvate</name>
        <dbReference type="ChEBI" id="CHEBI:58702"/>
    </ligand>
</feature>
<keyword evidence="8 12" id="KW-0131">Cell cycle</keyword>
<keyword evidence="12" id="KW-0670">Pyruvate</keyword>
<protein>
    <recommendedName>
        <fullName evidence="12">UDP-N-acetylglucosamine 1-carboxyvinyltransferase</fullName>
        <ecNumber evidence="12">2.5.1.7</ecNumber>
    </recommendedName>
    <alternativeName>
        <fullName evidence="12">Enoylpyruvate transferase</fullName>
    </alternativeName>
    <alternativeName>
        <fullName evidence="12">UDP-N-acetylglucosamine enolpyruvyl transferase</fullName>
        <shortName evidence="12">EPT</shortName>
    </alternativeName>
</protein>
<keyword evidence="9 12" id="KW-0961">Cell wall biogenesis/degradation</keyword>
<evidence type="ECO:0000259" key="13">
    <source>
        <dbReference type="Pfam" id="PF00275"/>
    </source>
</evidence>
<keyword evidence="4 12" id="KW-0132">Cell division</keyword>
<dbReference type="GO" id="GO:0008760">
    <property type="term" value="F:UDP-N-acetylglucosamine 1-carboxyvinyltransferase activity"/>
    <property type="evidence" value="ECO:0007669"/>
    <property type="project" value="UniProtKB-EC"/>
</dbReference>
<feature type="binding site" evidence="12">
    <location>
        <position position="328"/>
    </location>
    <ligand>
        <name>UDP-N-acetyl-alpha-D-glucosamine</name>
        <dbReference type="ChEBI" id="CHEBI:57705"/>
    </ligand>
</feature>
<evidence type="ECO:0000256" key="2">
    <source>
        <dbReference type="ARBA" id="ARBA00004752"/>
    </source>
</evidence>
<evidence type="ECO:0000256" key="10">
    <source>
        <dbReference type="ARBA" id="ARBA00038367"/>
    </source>
</evidence>
<keyword evidence="5 12" id="KW-0808">Transferase</keyword>
<evidence type="ECO:0000256" key="5">
    <source>
        <dbReference type="ARBA" id="ARBA00022679"/>
    </source>
</evidence>
<dbReference type="RefSeq" id="WP_205492187.1">
    <property type="nucleotide sequence ID" value="NZ_JAFHAP010000001.1"/>
</dbReference>
<dbReference type="HAMAP" id="MF_00111">
    <property type="entry name" value="MurA"/>
    <property type="match status" value="1"/>
</dbReference>
<name>A0ABS2WEV5_9BACL</name>
<comment type="subcellular location">
    <subcellularLocation>
        <location evidence="1 12">Cytoplasm</location>
    </subcellularLocation>
</comment>
<feature type="binding site" evidence="12">
    <location>
        <begin position="122"/>
        <end position="126"/>
    </location>
    <ligand>
        <name>UDP-N-acetyl-alpha-D-glucosamine</name>
        <dbReference type="ChEBI" id="CHEBI:57705"/>
    </ligand>
</feature>
<dbReference type="PANTHER" id="PTHR43783">
    <property type="entry name" value="UDP-N-ACETYLGLUCOSAMINE 1-CARBOXYVINYLTRANSFERASE"/>
    <property type="match status" value="1"/>
</dbReference>
<dbReference type="CDD" id="cd01555">
    <property type="entry name" value="UdpNAET"/>
    <property type="match status" value="1"/>
</dbReference>
<dbReference type="Proteomes" id="UP001177120">
    <property type="component" value="Unassembled WGS sequence"/>
</dbReference>
<comment type="caution">
    <text evidence="14">The sequence shown here is derived from an EMBL/GenBank/DDBJ whole genome shotgun (WGS) entry which is preliminary data.</text>
</comment>
<feature type="domain" description="Enolpyruvate transferase" evidence="13">
    <location>
        <begin position="6"/>
        <end position="407"/>
    </location>
</feature>
<feature type="binding site" evidence="12">
    <location>
        <position position="306"/>
    </location>
    <ligand>
        <name>UDP-N-acetyl-alpha-D-glucosamine</name>
        <dbReference type="ChEBI" id="CHEBI:57705"/>
    </ligand>
</feature>
<dbReference type="NCBIfam" id="NF006873">
    <property type="entry name" value="PRK09369.1"/>
    <property type="match status" value="1"/>
</dbReference>
<reference evidence="14" key="1">
    <citation type="journal article" date="2024" name="Int. J. Syst. Evol. Microbiol.">
        <title>Polycladomyces zharkentensis sp. nov., a novel thermophilic cellulose- and starch-degrading member of the Bacillota from a geothermal aquifer in Kazakhstan.</title>
        <authorList>
            <person name="Mashzhan A."/>
            <person name="Kistaubayeva A."/>
            <person name="Javier-Lopez R."/>
            <person name="Bissenova U."/>
            <person name="Bissenbay A."/>
            <person name="Birkeland N.K."/>
        </authorList>
    </citation>
    <scope>NUCLEOTIDE SEQUENCE</scope>
    <source>
        <strain evidence="14">ZKZ2T</strain>
    </source>
</reference>
<dbReference type="InterPro" id="IPR036968">
    <property type="entry name" value="Enolpyruvate_Tfrase_sf"/>
</dbReference>
<feature type="active site" description="Proton donor" evidence="12">
    <location>
        <position position="117"/>
    </location>
</feature>
<feature type="binding site" evidence="12">
    <location>
        <position position="93"/>
    </location>
    <ligand>
        <name>UDP-N-acetyl-alpha-D-glucosamine</name>
        <dbReference type="ChEBI" id="CHEBI:57705"/>
    </ligand>
</feature>
<dbReference type="InterPro" id="IPR050068">
    <property type="entry name" value="MurA_subfamily"/>
</dbReference>
<evidence type="ECO:0000256" key="6">
    <source>
        <dbReference type="ARBA" id="ARBA00022960"/>
    </source>
</evidence>
<evidence type="ECO:0000256" key="4">
    <source>
        <dbReference type="ARBA" id="ARBA00022618"/>
    </source>
</evidence>
<keyword evidence="3 12" id="KW-0963">Cytoplasm</keyword>
<dbReference type="InterPro" id="IPR013792">
    <property type="entry name" value="RNA3'P_cycl/enolpyr_Trfase_a/b"/>
</dbReference>
<accession>A0ABS2WEV5</accession>
<proteinExistence type="inferred from homology"/>
<feature type="modified residue" description="2-(S-cysteinyl)pyruvic acid O-phosphothioketal" evidence="12">
    <location>
        <position position="117"/>
    </location>
</feature>
<evidence type="ECO:0000256" key="11">
    <source>
        <dbReference type="ARBA" id="ARBA00047527"/>
    </source>
</evidence>
<organism evidence="14 15">
    <name type="scientific">Polycladomyces zharkentensis</name>
    <dbReference type="NCBI Taxonomy" id="2807616"/>
    <lineage>
        <taxon>Bacteria</taxon>
        <taxon>Bacillati</taxon>
        <taxon>Bacillota</taxon>
        <taxon>Bacilli</taxon>
        <taxon>Bacillales</taxon>
        <taxon>Thermoactinomycetaceae</taxon>
        <taxon>Polycladomyces</taxon>
    </lineage>
</organism>
<dbReference type="Pfam" id="PF00275">
    <property type="entry name" value="EPSP_synthase"/>
    <property type="match status" value="1"/>
</dbReference>
<gene>
    <name evidence="12 14" type="primary">murA</name>
    <name evidence="14" type="ORF">JQC72_00660</name>
</gene>
<evidence type="ECO:0000313" key="14">
    <source>
        <dbReference type="EMBL" id="MBN2908033.1"/>
    </source>
</evidence>
<evidence type="ECO:0000256" key="1">
    <source>
        <dbReference type="ARBA" id="ARBA00004496"/>
    </source>
</evidence>
<comment type="catalytic activity">
    <reaction evidence="11 12">
        <text>phosphoenolpyruvate + UDP-N-acetyl-alpha-D-glucosamine = UDP-N-acetyl-3-O-(1-carboxyvinyl)-alpha-D-glucosamine + phosphate</text>
        <dbReference type="Rhea" id="RHEA:18681"/>
        <dbReference type="ChEBI" id="CHEBI:43474"/>
        <dbReference type="ChEBI" id="CHEBI:57705"/>
        <dbReference type="ChEBI" id="CHEBI:58702"/>
        <dbReference type="ChEBI" id="CHEBI:68483"/>
        <dbReference type="EC" id="2.5.1.7"/>
    </reaction>
</comment>
<evidence type="ECO:0000256" key="12">
    <source>
        <dbReference type="HAMAP-Rule" id="MF_00111"/>
    </source>
</evidence>
<keyword evidence="7 12" id="KW-0573">Peptidoglycan synthesis</keyword>
<comment type="pathway">
    <text evidence="2 12">Cell wall biogenesis; peptidoglycan biosynthesis.</text>
</comment>
<dbReference type="EC" id="2.5.1.7" evidence="12"/>
<evidence type="ECO:0000313" key="15">
    <source>
        <dbReference type="Proteomes" id="UP001177120"/>
    </source>
</evidence>
<sequence>MEKIIVRGGKKLKGRVKIHGAKNAVLPIIAASILASRGEIVIHDTPLLEDVKTITQLLQNLGAEAQLDEGSVRIRAEKLTTTQAPYDLVRKMRASFLVMGPLLARKKHARIPLPGGCAIGSRPIDQHLKGFEAMGAEFEIGQGYIEGRVPDRLRGTRIYLDVASVGATENIMMAAALAEGRTIIENAAREPEIVDLANFLNAMGARVRGAGTGTIRIDGVDFLRGTEYTVIPDRIEAGTYMVAAAITRGEVFVEGAIPDHINPLIAKLREMGVHVLEGENGVHVRAEGKLQPVDVKTLPYPGFPTDMQSQMMALLLTADGNSVVTETVFENRFMHVEEMKRMGAKIKINGRSAVIEGGHPLSGAEVKATDLRAGAALVLAGLAAEGTTEVTELHHIDRGYVQLVEKLQALGADIKRVKVDAEKDVSSVQPSYA</sequence>
<keyword evidence="15" id="KW-1185">Reference proteome</keyword>